<dbReference type="Pfam" id="PF14534">
    <property type="entry name" value="DUF4440"/>
    <property type="match status" value="1"/>
</dbReference>
<accession>A0A1H6EYE9</accession>
<evidence type="ECO:0000313" key="3">
    <source>
        <dbReference type="Proteomes" id="UP000236732"/>
    </source>
</evidence>
<dbReference type="EMBL" id="FNVT01000023">
    <property type="protein sequence ID" value="SEH01986.1"/>
    <property type="molecule type" value="Genomic_DNA"/>
</dbReference>
<dbReference type="OrthoDB" id="4570375at2"/>
<dbReference type="SUPFAM" id="SSF54427">
    <property type="entry name" value="NTF2-like"/>
    <property type="match status" value="1"/>
</dbReference>
<dbReference type="AlphaFoldDB" id="A0A1H6EYE9"/>
<dbReference type="Gene3D" id="3.10.450.50">
    <property type="match status" value="1"/>
</dbReference>
<sequence length="120" mass="13162">MTDAAHEVVRHHQVIERWLTGAAARTEFAAFADAHAPGFTLIGPDGAVLSRAEILAQVESAHGKAPDLTITIANVRVIAESGGLLVATYEEWHGTRGRRATAVLRTTPWRWVHLHETWIP</sequence>
<keyword evidence="3" id="KW-1185">Reference proteome</keyword>
<dbReference type="Proteomes" id="UP000236732">
    <property type="component" value="Unassembled WGS sequence"/>
</dbReference>
<protein>
    <recommendedName>
        <fullName evidence="1">DUF4440 domain-containing protein</fullName>
    </recommendedName>
</protein>
<proteinExistence type="predicted"/>
<dbReference type="InterPro" id="IPR027843">
    <property type="entry name" value="DUF4440"/>
</dbReference>
<evidence type="ECO:0000259" key="1">
    <source>
        <dbReference type="Pfam" id="PF14534"/>
    </source>
</evidence>
<reference evidence="2 3" key="1">
    <citation type="submission" date="2016-10" db="EMBL/GenBank/DDBJ databases">
        <authorList>
            <person name="de Groot N.N."/>
        </authorList>
    </citation>
    <scope>NUCLEOTIDE SEQUENCE [LARGE SCALE GENOMIC DNA]</scope>
    <source>
        <strain evidence="2 3">CGMCC 4.7037</strain>
    </source>
</reference>
<gene>
    <name evidence="2" type="ORF">SAMN05444920_12342</name>
</gene>
<name>A0A1H6EYE9_9ACTN</name>
<evidence type="ECO:0000313" key="2">
    <source>
        <dbReference type="EMBL" id="SEH01986.1"/>
    </source>
</evidence>
<dbReference type="RefSeq" id="WP_103963061.1">
    <property type="nucleotide sequence ID" value="NZ_FNVT01000023.1"/>
</dbReference>
<dbReference type="InterPro" id="IPR032710">
    <property type="entry name" value="NTF2-like_dom_sf"/>
</dbReference>
<organism evidence="2 3">
    <name type="scientific">Nonomuraea solani</name>
    <dbReference type="NCBI Taxonomy" id="1144553"/>
    <lineage>
        <taxon>Bacteria</taxon>
        <taxon>Bacillati</taxon>
        <taxon>Actinomycetota</taxon>
        <taxon>Actinomycetes</taxon>
        <taxon>Streptosporangiales</taxon>
        <taxon>Streptosporangiaceae</taxon>
        <taxon>Nonomuraea</taxon>
    </lineage>
</organism>
<feature type="domain" description="DUF4440" evidence="1">
    <location>
        <begin position="14"/>
        <end position="108"/>
    </location>
</feature>